<name>A0A315WAK0_GAMAF</name>
<dbReference type="InterPro" id="IPR050782">
    <property type="entry name" value="PP1_regulatory_subunit_3"/>
</dbReference>
<evidence type="ECO:0000256" key="1">
    <source>
        <dbReference type="SAM" id="MobiDB-lite"/>
    </source>
</evidence>
<comment type="caution">
    <text evidence="3">The sequence shown here is derived from an EMBL/GenBank/DDBJ whole genome shotgun (WGS) entry which is preliminary data.</text>
</comment>
<dbReference type="PANTHER" id="PTHR12307:SF15">
    <property type="entry name" value="PROTEIN PHOSPHATASE 1 REGULATORY SUBUNIT 3C"/>
    <property type="match status" value="1"/>
</dbReference>
<dbReference type="GO" id="GO:0008157">
    <property type="term" value="F:protein phosphatase 1 binding"/>
    <property type="evidence" value="ECO:0007669"/>
    <property type="project" value="TreeGrafter"/>
</dbReference>
<feature type="compositionally biased region" description="Basic and acidic residues" evidence="1">
    <location>
        <begin position="299"/>
        <end position="327"/>
    </location>
</feature>
<dbReference type="STRING" id="33528.ENSGAFP00000005687"/>
<sequence>MDQRFWRVQQLISFSGIFLPSEIRLRERSELCRLIITSFGCRSVLKTPFPIKPVDMAIRICLASSPPLRSFFSNHDCQYAPAAAGPSFRPLRPCLSSGCCDSVSMETPTSAPRKSPRKSVAFADSQGLALSTVYVFTEDDPLAELQFHLTELEGVLDLEVKDSAESGSGLVLDFTPPAADYLDLRNRLKAQQVCLETCLVQDHLLSGTVQVRNICFEKSVSVRITFDSWSSFQDVRCRYLNNVYGCPDIDTFTFSVPLPPDLVPSSRVEFCIWYQTKDQVHWDNNLGTNYRLAMADPTGHPDRASGRSPGRDVPRHCGRQKTDKMDFDPFGSPRTSSGIFPEWQSWGRVETVAPYWQRFSRTVRNQSDLNPSLNQLQGSVCCPPRVTTEPELLKEPDPKTHQNQTGSKYLQTRISGRVRVQDHR</sequence>
<dbReference type="PROSITE" id="PS51159">
    <property type="entry name" value="CBM21"/>
    <property type="match status" value="1"/>
</dbReference>
<reference evidence="3 4" key="1">
    <citation type="journal article" date="2018" name="G3 (Bethesda)">
        <title>A High-Quality Reference Genome for the Invasive Mosquitofish Gambusia affinis Using a Chicago Library.</title>
        <authorList>
            <person name="Hoffberg S.L."/>
            <person name="Troendle N.J."/>
            <person name="Glenn T.C."/>
            <person name="Mahmud O."/>
            <person name="Louha S."/>
            <person name="Chalopin D."/>
            <person name="Bennetzen J.L."/>
            <person name="Mauricio R."/>
        </authorList>
    </citation>
    <scope>NUCLEOTIDE SEQUENCE [LARGE SCALE GENOMIC DNA]</scope>
    <source>
        <strain evidence="3">NE01/NJP1002.9</strain>
        <tissue evidence="3">Muscle</tissue>
    </source>
</reference>
<dbReference type="PANTHER" id="PTHR12307">
    <property type="entry name" value="PROTEIN PHOSPHATASE 1 REGULATORY SUBUNIT"/>
    <property type="match status" value="1"/>
</dbReference>
<evidence type="ECO:0000313" key="3">
    <source>
        <dbReference type="EMBL" id="PWA32780.1"/>
    </source>
</evidence>
<dbReference type="Gene3D" id="2.60.40.2440">
    <property type="entry name" value="Carbohydrate binding type-21 domain"/>
    <property type="match status" value="1"/>
</dbReference>
<feature type="domain" description="CBM21" evidence="2">
    <location>
        <begin position="185"/>
        <end position="293"/>
    </location>
</feature>
<dbReference type="GO" id="GO:2001069">
    <property type="term" value="F:glycogen binding"/>
    <property type="evidence" value="ECO:0007669"/>
    <property type="project" value="TreeGrafter"/>
</dbReference>
<dbReference type="InterPro" id="IPR005036">
    <property type="entry name" value="CBM21_dom"/>
</dbReference>
<feature type="compositionally biased region" description="Polar residues" evidence="1">
    <location>
        <begin position="401"/>
        <end position="414"/>
    </location>
</feature>
<dbReference type="InterPro" id="IPR038175">
    <property type="entry name" value="CBM21_dom_sf"/>
</dbReference>
<dbReference type="EMBL" id="NHOQ01000140">
    <property type="protein sequence ID" value="PWA32780.1"/>
    <property type="molecule type" value="Genomic_DNA"/>
</dbReference>
<feature type="region of interest" description="Disordered" evidence="1">
    <location>
        <begin position="294"/>
        <end position="331"/>
    </location>
</feature>
<organism evidence="3 4">
    <name type="scientific">Gambusia affinis</name>
    <name type="common">Western mosquitofish</name>
    <name type="synonym">Heterandria affinis</name>
    <dbReference type="NCBI Taxonomy" id="33528"/>
    <lineage>
        <taxon>Eukaryota</taxon>
        <taxon>Metazoa</taxon>
        <taxon>Chordata</taxon>
        <taxon>Craniata</taxon>
        <taxon>Vertebrata</taxon>
        <taxon>Euteleostomi</taxon>
        <taxon>Actinopterygii</taxon>
        <taxon>Neopterygii</taxon>
        <taxon>Teleostei</taxon>
        <taxon>Neoteleostei</taxon>
        <taxon>Acanthomorphata</taxon>
        <taxon>Ovalentaria</taxon>
        <taxon>Atherinomorphae</taxon>
        <taxon>Cyprinodontiformes</taxon>
        <taxon>Poeciliidae</taxon>
        <taxon>Poeciliinae</taxon>
        <taxon>Gambusia</taxon>
    </lineage>
</organism>
<dbReference type="Pfam" id="PF03370">
    <property type="entry name" value="CBM_21"/>
    <property type="match status" value="1"/>
</dbReference>
<accession>A0A315WAK0</accession>
<dbReference type="AlphaFoldDB" id="A0A315WAK0"/>
<dbReference type="GO" id="GO:0000164">
    <property type="term" value="C:protein phosphatase type 1 complex"/>
    <property type="evidence" value="ECO:0007669"/>
    <property type="project" value="TreeGrafter"/>
</dbReference>
<dbReference type="Proteomes" id="UP000250572">
    <property type="component" value="Unassembled WGS sequence"/>
</dbReference>
<keyword evidence="4" id="KW-1185">Reference proteome</keyword>
<feature type="compositionally biased region" description="Basic and acidic residues" evidence="1">
    <location>
        <begin position="391"/>
        <end position="400"/>
    </location>
</feature>
<proteinExistence type="predicted"/>
<feature type="region of interest" description="Disordered" evidence="1">
    <location>
        <begin position="384"/>
        <end position="424"/>
    </location>
</feature>
<dbReference type="GO" id="GO:0005979">
    <property type="term" value="P:regulation of glycogen biosynthetic process"/>
    <property type="evidence" value="ECO:0007669"/>
    <property type="project" value="TreeGrafter"/>
</dbReference>
<protein>
    <recommendedName>
        <fullName evidence="2">CBM21 domain-containing protein</fullName>
    </recommendedName>
</protein>
<evidence type="ECO:0000259" key="2">
    <source>
        <dbReference type="PROSITE" id="PS51159"/>
    </source>
</evidence>
<gene>
    <name evidence="3" type="ORF">CCH79_00020396</name>
</gene>
<evidence type="ECO:0000313" key="4">
    <source>
        <dbReference type="Proteomes" id="UP000250572"/>
    </source>
</evidence>